<evidence type="ECO:0000256" key="4">
    <source>
        <dbReference type="ARBA" id="ARBA00022490"/>
    </source>
</evidence>
<keyword evidence="3 10" id="KW-0813">Transport</keyword>
<evidence type="ECO:0000256" key="9">
    <source>
        <dbReference type="ARBA" id="ARBA00032199"/>
    </source>
</evidence>
<comment type="similarity">
    <text evidence="10">Belongs to the exportin family.</text>
</comment>
<dbReference type="Pfam" id="PF19282">
    <property type="entry name" value="Exportin-T"/>
    <property type="match status" value="2"/>
</dbReference>
<sequence length="1175" mass="130473">MDFDVDGLFNVHKLQQSKNIKDQKRLVDLMGTLNSADGWQLCASVLTGDSTIIPKLGSLPEDQRSSIAFLCCRVIEEFLKSSSSVQTNEAQLFSAFIWKWIGQLTEPSETQYQKYIMGKSSQLLCLAVLRYYPKYWPTIFHELLALMSDRPGKDINTGSSVSAPLLNAIDVFLDTLINLDPCLVSRDVQLTVEELVRANEIKDYIRETSITALMNFCYHLVHLLYGPQLSHAGHLKKILVTVGLMASWVDLNLVGNAEWISLFSDLLRASLNECNAGALVRCGVYCHLLGLVTKGMTTTDKINLITWVWDQLGQLLLADPLVTQLFHSDSTGPCEPDDEALSSLRAFGSLLDACGLQLIESYRSLHYVATDGESVNGMIRQSSDETGSIRASTLNKIEEQLNLALHIFAHEDEQVSQAVVPFLRSYIALVKGTGVSGPSAAFSQPRRRSRNRNSSTSMDSPLPSSHTVVNAPIQSPGLVELDQSRLFLLKRLLFAVVSKMKTLPLQNTDSSDQDDSFDYRHDLRSLVGNLIQLDADLVLEIINQLIKHAARLLSTASNSVDIGIGGLSEIDVALSLFYLFGESCKAPKNDHFAPQFCLRSAMVSVMDILCTDSFSHFPHWALQLQYFEIMARYERYFYVVPENLFKIMVAFLDHRGLRSPWRSVRVRCAYLITPLIKSHRKTLVPYTEQLLAQFADLLQLPSEPDPCVTNSLTETQKVNGHFTPTNSPESFLSITETSFLYEAAAQLIAAGGGVSVPGTPTPTTGVGTVDNRSGHLFRMLLRPVFLQYNNLVEFYVSETDPKLSEARGRLVKQAADLITTSELSLSIYFRRTSRVFSQPKSIMTPSCQTVLCEALQFMLAALSRFPSEAGAPGRSAACAGVRAFLHRMVACLGPAAPSEQTGDSNNVSEILLTALTQAVPQLVRPLQMDHTANGRMNGNMSANIADAEQRWRELRDVIPLVTQVIQRYKNRCTAFLAACLPGLFTAICSALTEPVPADHLALLEERKLLRRSHLQLLLCVCQSLPHAFFQLLGTADIHPLVSILTQTEACIIADDPLGLRSGLLLFVQLIQSNAEDTQFYENFLLSQLVPFCVLAPTRPAFRLSDAQFSLALNEIGSCLVSLAQKQYGFCTYLQDVFLPGQQLSDDLIRSYVGTLKTHNVKDFQIFLRNFYAAFR</sequence>
<evidence type="ECO:0000256" key="3">
    <source>
        <dbReference type="ARBA" id="ARBA00022448"/>
    </source>
</evidence>
<comment type="caution">
    <text evidence="14">The sequence shown here is derived from an EMBL/GenBank/DDBJ whole genome shotgun (WGS) entry which is preliminary data.</text>
</comment>
<evidence type="ECO:0000256" key="10">
    <source>
        <dbReference type="RuleBase" id="RU366037"/>
    </source>
</evidence>
<evidence type="ECO:0000313" key="15">
    <source>
        <dbReference type="Proteomes" id="UP000316759"/>
    </source>
</evidence>
<dbReference type="Gene3D" id="1.25.10.10">
    <property type="entry name" value="Leucine-rich Repeat Variant"/>
    <property type="match status" value="1"/>
</dbReference>
<dbReference type="GO" id="GO:0005643">
    <property type="term" value="C:nuclear pore"/>
    <property type="evidence" value="ECO:0007669"/>
    <property type="project" value="TreeGrafter"/>
</dbReference>
<comment type="function">
    <text evidence="10">tRNA nucleus export receptor which facilitates tRNA translocation across the nuclear pore complex.</text>
</comment>
<accession>A0A504YZ97</accession>
<dbReference type="STRING" id="46835.A0A504YZ97"/>
<feature type="domain" description="Exportin-T C-terminal" evidence="13">
    <location>
        <begin position="1078"/>
        <end position="1172"/>
    </location>
</feature>
<dbReference type="AlphaFoldDB" id="A0A504YZ97"/>
<dbReference type="GO" id="GO:0000049">
    <property type="term" value="F:tRNA binding"/>
    <property type="evidence" value="ECO:0007669"/>
    <property type="project" value="UniProtKB-UniRule"/>
</dbReference>
<evidence type="ECO:0000256" key="11">
    <source>
        <dbReference type="SAM" id="MobiDB-lite"/>
    </source>
</evidence>
<evidence type="ECO:0000256" key="1">
    <source>
        <dbReference type="ARBA" id="ARBA00004496"/>
    </source>
</evidence>
<feature type="region of interest" description="Disordered" evidence="11">
    <location>
        <begin position="436"/>
        <end position="469"/>
    </location>
</feature>
<dbReference type="EMBL" id="SUNJ01001439">
    <property type="protein sequence ID" value="TPP66754.1"/>
    <property type="molecule type" value="Genomic_DNA"/>
</dbReference>
<dbReference type="OrthoDB" id="26399at2759"/>
<evidence type="ECO:0000256" key="8">
    <source>
        <dbReference type="ARBA" id="ARBA00029784"/>
    </source>
</evidence>
<dbReference type="InterPro" id="IPR013598">
    <property type="entry name" value="Exportin-1/Importin-b-like"/>
</dbReference>
<feature type="compositionally biased region" description="Low complexity" evidence="11">
    <location>
        <begin position="452"/>
        <end position="465"/>
    </location>
</feature>
<keyword evidence="7 10" id="KW-0539">Nucleus</keyword>
<keyword evidence="15" id="KW-1185">Reference proteome</keyword>
<evidence type="ECO:0000256" key="6">
    <source>
        <dbReference type="ARBA" id="ARBA00022884"/>
    </source>
</evidence>
<evidence type="ECO:0000256" key="2">
    <source>
        <dbReference type="ARBA" id="ARBA00018928"/>
    </source>
</evidence>
<dbReference type="PANTHER" id="PTHR15952">
    <property type="entry name" value="EXPORTIN-T/LOS1"/>
    <property type="match status" value="1"/>
</dbReference>
<evidence type="ECO:0000259" key="12">
    <source>
        <dbReference type="Pfam" id="PF08389"/>
    </source>
</evidence>
<evidence type="ECO:0000256" key="7">
    <source>
        <dbReference type="ARBA" id="ARBA00023242"/>
    </source>
</evidence>
<feature type="domain" description="Exportin-T C-terminal" evidence="13">
    <location>
        <begin position="481"/>
        <end position="707"/>
    </location>
</feature>
<name>A0A504YZ97_FASGI</name>
<protein>
    <recommendedName>
        <fullName evidence="2 10">Exportin-T</fullName>
    </recommendedName>
    <alternativeName>
        <fullName evidence="8 10">Exportin(tRNA)</fullName>
    </alternativeName>
    <alternativeName>
        <fullName evidence="9 10">tRNA exportin</fullName>
    </alternativeName>
</protein>
<dbReference type="InterPro" id="IPR040017">
    <property type="entry name" value="XPOT"/>
</dbReference>
<dbReference type="SUPFAM" id="SSF48371">
    <property type="entry name" value="ARM repeat"/>
    <property type="match status" value="1"/>
</dbReference>
<dbReference type="GO" id="GO:0016363">
    <property type="term" value="C:nuclear matrix"/>
    <property type="evidence" value="ECO:0007669"/>
    <property type="project" value="TreeGrafter"/>
</dbReference>
<proteinExistence type="inferred from homology"/>
<feature type="domain" description="Exportin-1/Importin-beta-like" evidence="12">
    <location>
        <begin position="113"/>
        <end position="270"/>
    </location>
</feature>
<dbReference type="InterPro" id="IPR011989">
    <property type="entry name" value="ARM-like"/>
</dbReference>
<dbReference type="InterPro" id="IPR016024">
    <property type="entry name" value="ARM-type_fold"/>
</dbReference>
<keyword evidence="5 10" id="KW-0820">tRNA-binding</keyword>
<dbReference type="Pfam" id="PF08389">
    <property type="entry name" value="Xpo1"/>
    <property type="match status" value="1"/>
</dbReference>
<reference evidence="14 15" key="1">
    <citation type="submission" date="2019-04" db="EMBL/GenBank/DDBJ databases">
        <title>Annotation for the trematode Fasciola gigantica.</title>
        <authorList>
            <person name="Choi Y.-J."/>
        </authorList>
    </citation>
    <scope>NUCLEOTIDE SEQUENCE [LARGE SCALE GENOMIC DNA]</scope>
    <source>
        <strain evidence="14">Uganda_cow_1</strain>
    </source>
</reference>
<gene>
    <name evidence="14" type="ORF">FGIG_07183</name>
</gene>
<dbReference type="GO" id="GO:0005737">
    <property type="term" value="C:cytoplasm"/>
    <property type="evidence" value="ECO:0007669"/>
    <property type="project" value="UniProtKB-SubCell"/>
</dbReference>
<evidence type="ECO:0000259" key="13">
    <source>
        <dbReference type="Pfam" id="PF19282"/>
    </source>
</evidence>
<dbReference type="PANTHER" id="PTHR15952:SF11">
    <property type="entry name" value="EXPORTIN-T"/>
    <property type="match status" value="1"/>
</dbReference>
<organism evidence="14 15">
    <name type="scientific">Fasciola gigantica</name>
    <name type="common">Giant liver fluke</name>
    <dbReference type="NCBI Taxonomy" id="46835"/>
    <lineage>
        <taxon>Eukaryota</taxon>
        <taxon>Metazoa</taxon>
        <taxon>Spiralia</taxon>
        <taxon>Lophotrochozoa</taxon>
        <taxon>Platyhelminthes</taxon>
        <taxon>Trematoda</taxon>
        <taxon>Digenea</taxon>
        <taxon>Plagiorchiida</taxon>
        <taxon>Echinostomata</taxon>
        <taxon>Echinostomatoidea</taxon>
        <taxon>Fasciolidae</taxon>
        <taxon>Fasciola</taxon>
    </lineage>
</organism>
<comment type="subcellular location">
    <subcellularLocation>
        <location evidence="1 10">Cytoplasm</location>
    </subcellularLocation>
    <subcellularLocation>
        <location evidence="10">Nucleus</location>
    </subcellularLocation>
    <text evidence="10">Shuttles between the nucleus and the cytoplasm.</text>
</comment>
<evidence type="ECO:0000313" key="14">
    <source>
        <dbReference type="EMBL" id="TPP66754.1"/>
    </source>
</evidence>
<dbReference type="InterPro" id="IPR045546">
    <property type="entry name" value="Exportin-T_C"/>
</dbReference>
<evidence type="ECO:0000256" key="5">
    <source>
        <dbReference type="ARBA" id="ARBA00022555"/>
    </source>
</evidence>
<dbReference type="Proteomes" id="UP000316759">
    <property type="component" value="Unassembled WGS sequence"/>
</dbReference>
<dbReference type="GO" id="GO:0071528">
    <property type="term" value="P:tRNA re-export from nucleus"/>
    <property type="evidence" value="ECO:0007669"/>
    <property type="project" value="UniProtKB-UniRule"/>
</dbReference>
<dbReference type="GO" id="GO:0031267">
    <property type="term" value="F:small GTPase binding"/>
    <property type="evidence" value="ECO:0007669"/>
    <property type="project" value="InterPro"/>
</dbReference>
<keyword evidence="6 10" id="KW-0694">RNA-binding</keyword>
<keyword evidence="4 10" id="KW-0963">Cytoplasm</keyword>